<dbReference type="EMBL" id="RZGK01000002">
    <property type="protein sequence ID" value="KAF9701105.1"/>
    <property type="molecule type" value="Genomic_DNA"/>
</dbReference>
<reference evidence="2" key="2">
    <citation type="submission" date="2020-09" db="EMBL/GenBank/DDBJ databases">
        <title>Reference genome assembly for Australian Ascochyta lentis isolate Al4.</title>
        <authorList>
            <person name="Lee R.C."/>
            <person name="Farfan-Caceres L.M."/>
            <person name="Debler J.W."/>
            <person name="Williams A.H."/>
            <person name="Henares B.M."/>
        </authorList>
    </citation>
    <scope>NUCLEOTIDE SEQUENCE</scope>
    <source>
        <strain evidence="2">Al4</strain>
    </source>
</reference>
<reference evidence="2" key="1">
    <citation type="submission" date="2018-12" db="EMBL/GenBank/DDBJ databases">
        <authorList>
            <person name="Syme R.A."/>
            <person name="Farfan-Caceres L."/>
            <person name="Lichtenzveig J."/>
        </authorList>
    </citation>
    <scope>NUCLEOTIDE SEQUENCE</scope>
    <source>
        <strain evidence="2">Al4</strain>
    </source>
</reference>
<keyword evidence="1" id="KW-1133">Transmembrane helix</keyword>
<proteinExistence type="predicted"/>
<dbReference type="Proteomes" id="UP000651452">
    <property type="component" value="Unassembled WGS sequence"/>
</dbReference>
<protein>
    <submittedName>
        <fullName evidence="2">Uncharacterized protein</fullName>
    </submittedName>
</protein>
<organism evidence="2 3">
    <name type="scientific">Ascochyta lentis</name>
    <dbReference type="NCBI Taxonomy" id="205686"/>
    <lineage>
        <taxon>Eukaryota</taxon>
        <taxon>Fungi</taxon>
        <taxon>Dikarya</taxon>
        <taxon>Ascomycota</taxon>
        <taxon>Pezizomycotina</taxon>
        <taxon>Dothideomycetes</taxon>
        <taxon>Pleosporomycetidae</taxon>
        <taxon>Pleosporales</taxon>
        <taxon>Pleosporineae</taxon>
        <taxon>Didymellaceae</taxon>
        <taxon>Ascochyta</taxon>
    </lineage>
</organism>
<evidence type="ECO:0000256" key="1">
    <source>
        <dbReference type="SAM" id="Phobius"/>
    </source>
</evidence>
<sequence length="350" mass="38788">MSLPNCDSDVALPHAGLLSYFRQHDGVDGCDKSAQTAHTASHFPSDAKHKVFDEEAQSDFWDVGNITDTEYDDLPQPAHRRYQGMFQSFHDFWSFVCVVALVSCAIYLSLDLTLSQYGMGMGLTDRIMGKHLPPPPMARELHFCLASPNREAPGPQTWHLMSSRPHDDCTTEVATLLATPSEVWKLRSDGDIVFGDEQQLRPDSIRVGKFLGVEDLLNQRALGDNIAEEGVLRLNLTADLTYNILHTNKATCVDAGIYNLHNRCFEIYGPSQQAHLERYLASFSGIEGFRAVRRLGVLRFSELQAQEVGSSGYVKLVGKCTGIPEFKLAFKATRSSAQSVLGTLAYGRKG</sequence>
<accession>A0A8H7JDF2</accession>
<keyword evidence="1" id="KW-0472">Membrane</keyword>
<evidence type="ECO:0000313" key="2">
    <source>
        <dbReference type="EMBL" id="KAF9701105.1"/>
    </source>
</evidence>
<dbReference type="OrthoDB" id="3683032at2759"/>
<dbReference type="AlphaFoldDB" id="A0A8H7JDF2"/>
<comment type="caution">
    <text evidence="2">The sequence shown here is derived from an EMBL/GenBank/DDBJ whole genome shotgun (WGS) entry which is preliminary data.</text>
</comment>
<evidence type="ECO:0000313" key="3">
    <source>
        <dbReference type="Proteomes" id="UP000651452"/>
    </source>
</evidence>
<feature type="transmembrane region" description="Helical" evidence="1">
    <location>
        <begin position="92"/>
        <end position="110"/>
    </location>
</feature>
<keyword evidence="1" id="KW-0812">Transmembrane</keyword>
<name>A0A8H7JDF2_9PLEO</name>
<keyword evidence="3" id="KW-1185">Reference proteome</keyword>
<gene>
    <name evidence="2" type="ORF">EKO04_001017</name>
</gene>